<keyword evidence="10" id="KW-1185">Reference proteome</keyword>
<dbReference type="PANTHER" id="PTHR43289:SF34">
    <property type="entry name" value="SERINE_THREONINE-PROTEIN KINASE YBDM-RELATED"/>
    <property type="match status" value="1"/>
</dbReference>
<dbReference type="InterPro" id="IPR011009">
    <property type="entry name" value="Kinase-like_dom_sf"/>
</dbReference>
<keyword evidence="7" id="KW-1133">Transmembrane helix</keyword>
<evidence type="ECO:0000259" key="8">
    <source>
        <dbReference type="PROSITE" id="PS50011"/>
    </source>
</evidence>
<feature type="compositionally biased region" description="Polar residues" evidence="6">
    <location>
        <begin position="306"/>
        <end position="315"/>
    </location>
</feature>
<dbReference type="SMART" id="SM00220">
    <property type="entry name" value="S_TKc"/>
    <property type="match status" value="1"/>
</dbReference>
<organism evidence="9 10">
    <name type="scientific">Streptomyces toxytricini</name>
    <name type="common">Actinomyces toxytricini</name>
    <dbReference type="NCBI Taxonomy" id="67369"/>
    <lineage>
        <taxon>Bacteria</taxon>
        <taxon>Bacillati</taxon>
        <taxon>Actinomycetota</taxon>
        <taxon>Actinomycetes</taxon>
        <taxon>Kitasatosporales</taxon>
        <taxon>Streptomycetaceae</taxon>
        <taxon>Streptomyces</taxon>
    </lineage>
</organism>
<feature type="compositionally biased region" description="Polar residues" evidence="6">
    <location>
        <begin position="343"/>
        <end position="352"/>
    </location>
</feature>
<protein>
    <submittedName>
        <fullName evidence="9">Serine/threonine-protein kinase</fullName>
        <ecNumber evidence="9">2.7.11.1</ecNumber>
    </submittedName>
</protein>
<dbReference type="PANTHER" id="PTHR43289">
    <property type="entry name" value="MITOGEN-ACTIVATED PROTEIN KINASE KINASE KINASE 20-RELATED"/>
    <property type="match status" value="1"/>
</dbReference>
<name>A0ABW8ERF1_STRT5</name>
<dbReference type="InterPro" id="IPR017441">
    <property type="entry name" value="Protein_kinase_ATP_BS"/>
</dbReference>
<dbReference type="PROSITE" id="PS50011">
    <property type="entry name" value="PROTEIN_KINASE_DOM"/>
    <property type="match status" value="1"/>
</dbReference>
<dbReference type="PROSITE" id="PS00108">
    <property type="entry name" value="PROTEIN_KINASE_ST"/>
    <property type="match status" value="1"/>
</dbReference>
<dbReference type="GO" id="GO:0004674">
    <property type="term" value="F:protein serine/threonine kinase activity"/>
    <property type="evidence" value="ECO:0007669"/>
    <property type="project" value="UniProtKB-EC"/>
</dbReference>
<comment type="caution">
    <text evidence="9">The sequence shown here is derived from an EMBL/GenBank/DDBJ whole genome shotgun (WGS) entry which is preliminary data.</text>
</comment>
<dbReference type="PROSITE" id="PS00107">
    <property type="entry name" value="PROTEIN_KINASE_ATP"/>
    <property type="match status" value="1"/>
</dbReference>
<gene>
    <name evidence="9" type="ORF">ACIO7M_32745</name>
</gene>
<dbReference type="CDD" id="cd14014">
    <property type="entry name" value="STKc_PknB_like"/>
    <property type="match status" value="1"/>
</dbReference>
<keyword evidence="1 9" id="KW-0808">Transferase</keyword>
<evidence type="ECO:0000313" key="9">
    <source>
        <dbReference type="EMBL" id="MFJ2825844.1"/>
    </source>
</evidence>
<feature type="region of interest" description="Disordered" evidence="6">
    <location>
        <begin position="466"/>
        <end position="495"/>
    </location>
</feature>
<evidence type="ECO:0000313" key="10">
    <source>
        <dbReference type="Proteomes" id="UP001617351"/>
    </source>
</evidence>
<dbReference type="EC" id="2.7.11.1" evidence="9"/>
<keyword evidence="4 5" id="KW-0067">ATP-binding</keyword>
<evidence type="ECO:0000256" key="2">
    <source>
        <dbReference type="ARBA" id="ARBA00022741"/>
    </source>
</evidence>
<keyword evidence="2 5" id="KW-0547">Nucleotide-binding</keyword>
<evidence type="ECO:0000256" key="1">
    <source>
        <dbReference type="ARBA" id="ARBA00022679"/>
    </source>
</evidence>
<keyword evidence="7" id="KW-0812">Transmembrane</keyword>
<feature type="compositionally biased region" description="Low complexity" evidence="6">
    <location>
        <begin position="323"/>
        <end position="342"/>
    </location>
</feature>
<evidence type="ECO:0000256" key="5">
    <source>
        <dbReference type="PROSITE-ProRule" id="PRU10141"/>
    </source>
</evidence>
<feature type="transmembrane region" description="Helical" evidence="7">
    <location>
        <begin position="359"/>
        <end position="379"/>
    </location>
</feature>
<proteinExistence type="predicted"/>
<evidence type="ECO:0000256" key="4">
    <source>
        <dbReference type="ARBA" id="ARBA00022840"/>
    </source>
</evidence>
<reference evidence="9 10" key="1">
    <citation type="submission" date="2024-10" db="EMBL/GenBank/DDBJ databases">
        <title>The Natural Products Discovery Center: Release of the First 8490 Sequenced Strains for Exploring Actinobacteria Biosynthetic Diversity.</title>
        <authorList>
            <person name="Kalkreuter E."/>
            <person name="Kautsar S.A."/>
            <person name="Yang D."/>
            <person name="Bader C.D."/>
            <person name="Teijaro C.N."/>
            <person name="Fluegel L."/>
            <person name="Davis C.M."/>
            <person name="Simpson J.R."/>
            <person name="Lauterbach L."/>
            <person name="Steele A.D."/>
            <person name="Gui C."/>
            <person name="Meng S."/>
            <person name="Li G."/>
            <person name="Viehrig K."/>
            <person name="Ye F."/>
            <person name="Su P."/>
            <person name="Kiefer A.F."/>
            <person name="Nichols A."/>
            <person name="Cepeda A.J."/>
            <person name="Yan W."/>
            <person name="Fan B."/>
            <person name="Jiang Y."/>
            <person name="Adhikari A."/>
            <person name="Zheng C.-J."/>
            <person name="Schuster L."/>
            <person name="Cowan T.M."/>
            <person name="Smanski M.J."/>
            <person name="Chevrette M.G."/>
            <person name="De Carvalho L.P.S."/>
            <person name="Shen B."/>
        </authorList>
    </citation>
    <scope>NUCLEOTIDE SEQUENCE [LARGE SCALE GENOMIC DNA]</scope>
    <source>
        <strain evidence="9 10">NPDC087220</strain>
    </source>
</reference>
<keyword evidence="3 9" id="KW-0418">Kinase</keyword>
<accession>A0ABW8ERF1</accession>
<dbReference type="Gene3D" id="1.10.510.10">
    <property type="entry name" value="Transferase(Phosphotransferase) domain 1"/>
    <property type="match status" value="1"/>
</dbReference>
<feature type="region of interest" description="Disordered" evidence="6">
    <location>
        <begin position="306"/>
        <end position="352"/>
    </location>
</feature>
<dbReference type="Proteomes" id="UP001617351">
    <property type="component" value="Unassembled WGS sequence"/>
</dbReference>
<dbReference type="Gene3D" id="3.30.200.20">
    <property type="entry name" value="Phosphorylase Kinase, domain 1"/>
    <property type="match status" value="1"/>
</dbReference>
<feature type="domain" description="Protein kinase" evidence="8">
    <location>
        <begin position="15"/>
        <end position="274"/>
    </location>
</feature>
<dbReference type="EMBL" id="JBIUYY010000022">
    <property type="protein sequence ID" value="MFJ2825844.1"/>
    <property type="molecule type" value="Genomic_DNA"/>
</dbReference>
<evidence type="ECO:0000256" key="7">
    <source>
        <dbReference type="SAM" id="Phobius"/>
    </source>
</evidence>
<dbReference type="InterPro" id="IPR008271">
    <property type="entry name" value="Ser/Thr_kinase_AS"/>
</dbReference>
<dbReference type="InterPro" id="IPR000719">
    <property type="entry name" value="Prot_kinase_dom"/>
</dbReference>
<dbReference type="SUPFAM" id="SSF56112">
    <property type="entry name" value="Protein kinase-like (PK-like)"/>
    <property type="match status" value="1"/>
</dbReference>
<sequence>MQPLTDDDPRQLGAYQVLYRLGEGGMGCVYLARSAGGRTVALKTIRGEFAGDPGFRERFAREVNASRSLAGPGIVPVLDADVDASVPWLASAYAPGPTLAEAVRMYGPLPEAALWRLLNGLARSLESIHGAGFVHRDIKPSNVLVTQAGPLIIDFGIARSANATVLTSTGLVVGSPGYMSPEQAEGQRVGPPSDIFSLGAVLAFSATRRSPFGAGSAAQLLYRVVHLDPDLVGVPDGFASVVRSCLAKDPATRPTAAELYAIAGGSQEEGAYWLPTPVMGAIAQQAEFLLNLEVPDEYGQPALATQASTQTTPLTDSDPDAPAHPTRARASTARSQSAPSSQMTTSRTLHSPEQVTSTVLLPVVLAVVVLLVVGGALYGGWRWTQTQVYVGANDGHVALYRGVSQDLAWVSLSRVQQDHPEIELKYLPPYLRKQVESTTAAGGSTDRAKMTVAELAVQASACKKAEQTKSRGEGGSAPTGLSAEEQKVVMNCGKS</sequence>
<dbReference type="Pfam" id="PF00069">
    <property type="entry name" value="Pkinase"/>
    <property type="match status" value="1"/>
</dbReference>
<dbReference type="RefSeq" id="WP_402387674.1">
    <property type="nucleotide sequence ID" value="NZ_JBIUYY010000022.1"/>
</dbReference>
<keyword evidence="7" id="KW-0472">Membrane</keyword>
<feature type="binding site" evidence="5">
    <location>
        <position position="43"/>
    </location>
    <ligand>
        <name>ATP</name>
        <dbReference type="ChEBI" id="CHEBI:30616"/>
    </ligand>
</feature>
<evidence type="ECO:0000256" key="6">
    <source>
        <dbReference type="SAM" id="MobiDB-lite"/>
    </source>
</evidence>
<evidence type="ECO:0000256" key="3">
    <source>
        <dbReference type="ARBA" id="ARBA00022777"/>
    </source>
</evidence>